<dbReference type="EMBL" id="JANBUO010000768">
    <property type="protein sequence ID" value="KAJ2801714.1"/>
    <property type="molecule type" value="Genomic_DNA"/>
</dbReference>
<dbReference type="AlphaFoldDB" id="A0A9W8LRA1"/>
<dbReference type="Proteomes" id="UP001140094">
    <property type="component" value="Unassembled WGS sequence"/>
</dbReference>
<feature type="compositionally biased region" description="Basic and acidic residues" evidence="1">
    <location>
        <begin position="151"/>
        <end position="160"/>
    </location>
</feature>
<protein>
    <submittedName>
        <fullName evidence="2">Uncharacterized protein</fullName>
    </submittedName>
</protein>
<feature type="region of interest" description="Disordered" evidence="1">
    <location>
        <begin position="52"/>
        <end position="85"/>
    </location>
</feature>
<evidence type="ECO:0000313" key="2">
    <source>
        <dbReference type="EMBL" id="KAJ2801714.1"/>
    </source>
</evidence>
<accession>A0A9W8LRA1</accession>
<keyword evidence="3" id="KW-1185">Reference proteome</keyword>
<sequence>MNQRKRGHYLIYGILVYLNCSKSSKNRYACLNLFVIEISYNIVVKSPIGAEKRKQLEKRRRKKTGKERELKEQRKSKPRLAQNIIAAPTAGFEANALEGVATAEDERKFQQDIVKIREMEKRAGFGTTEDSGDGSSIHPVSKKAKRKEKKKQLDGTHKGNEVPAHTPSCAPGTTTTSV</sequence>
<gene>
    <name evidence="2" type="ORF">H4R20_003569</name>
</gene>
<feature type="compositionally biased region" description="Basic residues" evidence="1">
    <location>
        <begin position="140"/>
        <end position="150"/>
    </location>
</feature>
<proteinExistence type="predicted"/>
<name>A0A9W8LRA1_9FUNG</name>
<organism evidence="2 3">
    <name type="scientific">Coemansia guatemalensis</name>
    <dbReference type="NCBI Taxonomy" id="2761395"/>
    <lineage>
        <taxon>Eukaryota</taxon>
        <taxon>Fungi</taxon>
        <taxon>Fungi incertae sedis</taxon>
        <taxon>Zoopagomycota</taxon>
        <taxon>Kickxellomycotina</taxon>
        <taxon>Kickxellomycetes</taxon>
        <taxon>Kickxellales</taxon>
        <taxon>Kickxellaceae</taxon>
        <taxon>Coemansia</taxon>
    </lineage>
</organism>
<feature type="compositionally biased region" description="Basic and acidic residues" evidence="1">
    <location>
        <begin position="66"/>
        <end position="75"/>
    </location>
</feature>
<evidence type="ECO:0000313" key="3">
    <source>
        <dbReference type="Proteomes" id="UP001140094"/>
    </source>
</evidence>
<feature type="compositionally biased region" description="Basic residues" evidence="1">
    <location>
        <begin position="55"/>
        <end position="65"/>
    </location>
</feature>
<comment type="caution">
    <text evidence="2">The sequence shown here is derived from an EMBL/GenBank/DDBJ whole genome shotgun (WGS) entry which is preliminary data.</text>
</comment>
<feature type="region of interest" description="Disordered" evidence="1">
    <location>
        <begin position="123"/>
        <end position="178"/>
    </location>
</feature>
<dbReference type="OrthoDB" id="10669051at2759"/>
<evidence type="ECO:0000256" key="1">
    <source>
        <dbReference type="SAM" id="MobiDB-lite"/>
    </source>
</evidence>
<reference evidence="2" key="1">
    <citation type="submission" date="2022-07" db="EMBL/GenBank/DDBJ databases">
        <title>Phylogenomic reconstructions and comparative analyses of Kickxellomycotina fungi.</title>
        <authorList>
            <person name="Reynolds N.K."/>
            <person name="Stajich J.E."/>
            <person name="Barry K."/>
            <person name="Grigoriev I.V."/>
            <person name="Crous P."/>
            <person name="Smith M.E."/>
        </authorList>
    </citation>
    <scope>NUCLEOTIDE SEQUENCE</scope>
    <source>
        <strain evidence="2">NRRL 1565</strain>
    </source>
</reference>